<dbReference type="STRING" id="1123024.GCA_000423625_02951"/>
<sequence length="357" mass="40002">MEQQIRFCTAVDGIRLAYATHGRGPAIVKVANWVTHLEHDWHSPLWRHWWKELGRGHQVVRYDERGCGLSDREPQRITLEAFVDDLATVVEAARLDRFALLGISQGGAAAICYAARHPERISRLVLCGGYARGRMRRDLSAEQRAEVELLEGIVRVGWERADPVFRRVFTTRFVPDATDRQMAWFDELMRVSTSPTMAGRLRHTWGEVDVTGLLDQVRVPTLVAHARDEVSVPFEEGRLLATRIPDARLLPLDSRNHVLLPDEPAWPVFVRELHAFLETPPAAPVAAGELSHREREVLRLVTAGLGNEQIADRLHISARTVERHLSNSYAKLGVSGKGARAAAAAYVARVEQAPSGR</sequence>
<dbReference type="Gene3D" id="3.40.50.1820">
    <property type="entry name" value="alpha/beta hydrolase"/>
    <property type="match status" value="1"/>
</dbReference>
<evidence type="ECO:0000259" key="1">
    <source>
        <dbReference type="PROSITE" id="PS50043"/>
    </source>
</evidence>
<name>A0A511D3Z6_9PSEU</name>
<dbReference type="InterPro" id="IPR000073">
    <property type="entry name" value="AB_hydrolase_1"/>
</dbReference>
<reference evidence="2 3" key="1">
    <citation type="submission" date="2019-07" db="EMBL/GenBank/DDBJ databases">
        <title>Whole genome shotgun sequence of Pseudonocardia asaccharolytica NBRC 16224.</title>
        <authorList>
            <person name="Hosoyama A."/>
            <person name="Uohara A."/>
            <person name="Ohji S."/>
            <person name="Ichikawa N."/>
        </authorList>
    </citation>
    <scope>NUCLEOTIDE SEQUENCE [LARGE SCALE GENOMIC DNA]</scope>
    <source>
        <strain evidence="2 3">NBRC 16224</strain>
    </source>
</reference>
<dbReference type="CDD" id="cd06170">
    <property type="entry name" value="LuxR_C_like"/>
    <property type="match status" value="1"/>
</dbReference>
<proteinExistence type="predicted"/>
<dbReference type="PANTHER" id="PTHR43433">
    <property type="entry name" value="HYDROLASE, ALPHA/BETA FOLD FAMILY PROTEIN"/>
    <property type="match status" value="1"/>
</dbReference>
<dbReference type="GO" id="GO:0003824">
    <property type="term" value="F:catalytic activity"/>
    <property type="evidence" value="ECO:0007669"/>
    <property type="project" value="UniProtKB-ARBA"/>
</dbReference>
<dbReference type="GO" id="GO:0003677">
    <property type="term" value="F:DNA binding"/>
    <property type="evidence" value="ECO:0007669"/>
    <property type="project" value="InterPro"/>
</dbReference>
<dbReference type="OrthoDB" id="27092at2"/>
<dbReference type="SUPFAM" id="SSF46894">
    <property type="entry name" value="C-terminal effector domain of the bipartite response regulators"/>
    <property type="match status" value="1"/>
</dbReference>
<evidence type="ECO:0000313" key="2">
    <source>
        <dbReference type="EMBL" id="GEL19500.1"/>
    </source>
</evidence>
<evidence type="ECO:0000313" key="3">
    <source>
        <dbReference type="Proteomes" id="UP000321328"/>
    </source>
</evidence>
<dbReference type="PROSITE" id="PS50043">
    <property type="entry name" value="HTH_LUXR_2"/>
    <property type="match status" value="1"/>
</dbReference>
<dbReference type="SMART" id="SM00421">
    <property type="entry name" value="HTH_LUXR"/>
    <property type="match status" value="1"/>
</dbReference>
<dbReference type="EMBL" id="BJVI01000039">
    <property type="protein sequence ID" value="GEL19500.1"/>
    <property type="molecule type" value="Genomic_DNA"/>
</dbReference>
<dbReference type="PRINTS" id="PR00111">
    <property type="entry name" value="ABHYDROLASE"/>
</dbReference>
<organism evidence="2 3">
    <name type="scientific">Pseudonocardia asaccharolytica DSM 44247 = NBRC 16224</name>
    <dbReference type="NCBI Taxonomy" id="1123024"/>
    <lineage>
        <taxon>Bacteria</taxon>
        <taxon>Bacillati</taxon>
        <taxon>Actinomycetota</taxon>
        <taxon>Actinomycetes</taxon>
        <taxon>Pseudonocardiales</taxon>
        <taxon>Pseudonocardiaceae</taxon>
        <taxon>Pseudonocardia</taxon>
    </lineage>
</organism>
<dbReference type="PRINTS" id="PR00038">
    <property type="entry name" value="HTHLUXR"/>
</dbReference>
<dbReference type="InterPro" id="IPR036388">
    <property type="entry name" value="WH-like_DNA-bd_sf"/>
</dbReference>
<dbReference type="InterPro" id="IPR016032">
    <property type="entry name" value="Sig_transdc_resp-reg_C-effctor"/>
</dbReference>
<gene>
    <name evidence="2" type="ORF">PA7_33370</name>
</gene>
<protein>
    <recommendedName>
        <fullName evidence="1">HTH luxR-type domain-containing protein</fullName>
    </recommendedName>
</protein>
<dbReference type="SUPFAM" id="SSF53474">
    <property type="entry name" value="alpha/beta-Hydrolases"/>
    <property type="match status" value="1"/>
</dbReference>
<dbReference type="AlphaFoldDB" id="A0A511D3Z6"/>
<dbReference type="Gene3D" id="1.10.10.10">
    <property type="entry name" value="Winged helix-like DNA-binding domain superfamily/Winged helix DNA-binding domain"/>
    <property type="match status" value="1"/>
</dbReference>
<keyword evidence="3" id="KW-1185">Reference proteome</keyword>
<dbReference type="InterPro" id="IPR029058">
    <property type="entry name" value="AB_hydrolase_fold"/>
</dbReference>
<dbReference type="InterPro" id="IPR050471">
    <property type="entry name" value="AB_hydrolase"/>
</dbReference>
<feature type="domain" description="HTH luxR-type" evidence="1">
    <location>
        <begin position="283"/>
        <end position="351"/>
    </location>
</feature>
<dbReference type="PROSITE" id="PS00622">
    <property type="entry name" value="HTH_LUXR_1"/>
    <property type="match status" value="1"/>
</dbReference>
<dbReference type="PANTHER" id="PTHR43433:SF8">
    <property type="entry name" value="BIFUNCTIONAL LIPASE_ADENYLATE CYCLASE LIPJ"/>
    <property type="match status" value="1"/>
</dbReference>
<dbReference type="Pfam" id="PF00561">
    <property type="entry name" value="Abhydrolase_1"/>
    <property type="match status" value="1"/>
</dbReference>
<accession>A0A511D3Z6</accession>
<dbReference type="GO" id="GO:0006355">
    <property type="term" value="P:regulation of DNA-templated transcription"/>
    <property type="evidence" value="ECO:0007669"/>
    <property type="project" value="InterPro"/>
</dbReference>
<comment type="caution">
    <text evidence="2">The sequence shown here is derived from an EMBL/GenBank/DDBJ whole genome shotgun (WGS) entry which is preliminary data.</text>
</comment>
<dbReference type="InterPro" id="IPR000792">
    <property type="entry name" value="Tscrpt_reg_LuxR_C"/>
</dbReference>
<dbReference type="Proteomes" id="UP000321328">
    <property type="component" value="Unassembled WGS sequence"/>
</dbReference>
<dbReference type="RefSeq" id="WP_028930632.1">
    <property type="nucleotide sequence ID" value="NZ_AUII01000012.1"/>
</dbReference>
<dbReference type="Pfam" id="PF00196">
    <property type="entry name" value="GerE"/>
    <property type="match status" value="1"/>
</dbReference>